<evidence type="ECO:0000313" key="2">
    <source>
        <dbReference type="EMBL" id="EAR28031.1"/>
    </source>
</evidence>
<evidence type="ECO:0000313" key="3">
    <source>
        <dbReference type="Proteomes" id="UP000006201"/>
    </source>
</evidence>
<gene>
    <name evidence="2" type="ORF">PTD2_19487</name>
</gene>
<reference evidence="2 3" key="1">
    <citation type="submission" date="2006-02" db="EMBL/GenBank/DDBJ databases">
        <authorList>
            <person name="Moran M.A."/>
            <person name="Kjelleberg S."/>
            <person name="Egan S."/>
            <person name="Saunders N."/>
            <person name="Thomas T."/>
            <person name="Ferriera S."/>
            <person name="Johnson J."/>
            <person name="Kravitz S."/>
            <person name="Halpern A."/>
            <person name="Remington K."/>
            <person name="Beeson K."/>
            <person name="Tran B."/>
            <person name="Rogers Y.-H."/>
            <person name="Friedman R."/>
            <person name="Venter J.C."/>
        </authorList>
    </citation>
    <scope>NUCLEOTIDE SEQUENCE [LARGE SCALE GENOMIC DNA]</scope>
    <source>
        <strain evidence="2 3">D2</strain>
    </source>
</reference>
<evidence type="ECO:0000256" key="1">
    <source>
        <dbReference type="SAM" id="MobiDB-lite"/>
    </source>
</evidence>
<protein>
    <submittedName>
        <fullName evidence="2">Uncharacterized protein</fullName>
    </submittedName>
</protein>
<accession>A4C9H3</accession>
<dbReference type="HOGENOM" id="CLU_2919352_0_0_6"/>
<sequence length="61" mass="6371">MSTKTGEDHNCTTVQPTPNTFPTPAVAPDVNPEANAFFNENELNAPIAPAVFIVATTAIAT</sequence>
<dbReference type="EMBL" id="AAOH01000004">
    <property type="protein sequence ID" value="EAR28031.1"/>
    <property type="molecule type" value="Genomic_DNA"/>
</dbReference>
<feature type="region of interest" description="Disordered" evidence="1">
    <location>
        <begin position="1"/>
        <end position="25"/>
    </location>
</feature>
<comment type="caution">
    <text evidence="2">The sequence shown here is derived from an EMBL/GenBank/DDBJ whole genome shotgun (WGS) entry which is preliminary data.</text>
</comment>
<name>A4C9H3_9GAMM</name>
<proteinExistence type="predicted"/>
<dbReference type="Proteomes" id="UP000006201">
    <property type="component" value="Unassembled WGS sequence"/>
</dbReference>
<feature type="compositionally biased region" description="Polar residues" evidence="1">
    <location>
        <begin position="11"/>
        <end position="22"/>
    </location>
</feature>
<keyword evidence="3" id="KW-1185">Reference proteome</keyword>
<feature type="compositionally biased region" description="Basic and acidic residues" evidence="1">
    <location>
        <begin position="1"/>
        <end position="10"/>
    </location>
</feature>
<dbReference type="AlphaFoldDB" id="A4C9H3"/>
<organism evidence="2 3">
    <name type="scientific">Pseudoalteromonas tunicata D2</name>
    <dbReference type="NCBI Taxonomy" id="87626"/>
    <lineage>
        <taxon>Bacteria</taxon>
        <taxon>Pseudomonadati</taxon>
        <taxon>Pseudomonadota</taxon>
        <taxon>Gammaproteobacteria</taxon>
        <taxon>Alteromonadales</taxon>
        <taxon>Pseudoalteromonadaceae</taxon>
        <taxon>Pseudoalteromonas</taxon>
    </lineage>
</organism>